<dbReference type="Pfam" id="PF00383">
    <property type="entry name" value="dCMP_cyt_deam_1"/>
    <property type="match status" value="1"/>
</dbReference>
<evidence type="ECO:0000256" key="5">
    <source>
        <dbReference type="ARBA" id="ARBA00022723"/>
    </source>
</evidence>
<evidence type="ECO:0000256" key="1">
    <source>
        <dbReference type="ARBA" id="ARBA00001933"/>
    </source>
</evidence>
<proteinExistence type="inferred from homology"/>
<dbReference type="GO" id="GO:0005737">
    <property type="term" value="C:cytoplasm"/>
    <property type="evidence" value="ECO:0007669"/>
    <property type="project" value="TreeGrafter"/>
</dbReference>
<dbReference type="EMBL" id="CAJNOH010000381">
    <property type="protein sequence ID" value="CAF1021937.1"/>
    <property type="molecule type" value="Genomic_DNA"/>
</dbReference>
<dbReference type="Proteomes" id="UP000663870">
    <property type="component" value="Unassembled WGS sequence"/>
</dbReference>
<keyword evidence="8" id="KW-0198">Cysteine biosynthesis</keyword>
<evidence type="ECO:0000256" key="3">
    <source>
        <dbReference type="ARBA" id="ARBA00009077"/>
    </source>
</evidence>
<dbReference type="PROSITE" id="PS51747">
    <property type="entry name" value="CYT_DCMP_DEAMINASES_2"/>
    <property type="match status" value="1"/>
</dbReference>
<sequence length="523" mass="58407">MDTKCIHHHGDGITDDEAYLWLNGVVPPIYLSNGEKPSLNPTRQALEQTLTCLDNAKQPTLTYASGLATATSVCLTLLKKDDHVIVVDDAYSGITNLFQTCLNRWSIHSSFINLSLSPSIITQHLQSNTRLVWLESPSNPSLRLVDINIISTLVHSYDSSIIIVVDNTFATPFNQSPLELGADLCLSSLTKYINGHTDVIGGCLSMNRKDLYDKFLSSQSLFEMNLSPFDCYLVRRGLNTLSLRIHQHTKNAYYVAQFLAQHPAIERIFYPALPSHPQYEIYKKQGGASGMCSYILNKNANVRQFLMSLKLCTVAVSLGGCETLIESPALMTHRSTLYANETNEQMSENLIRMSVGLENIQDIIKDLDQALYKSINQDKINQNEINSDDWELIEEAKRVSHRLHQPYLHTVVAVLRTISGHIYSGIHIESSQAYATVCGEVSAISSMVNDGHRDLATIIAICGFDDDKNRFKIMSPCGRCRELIGDFNPNAQVIVGTIDKPYRMAISDLMPLKSCLIINENDE</sequence>
<dbReference type="GO" id="GO:0030170">
    <property type="term" value="F:pyridoxal phosphate binding"/>
    <property type="evidence" value="ECO:0007669"/>
    <property type="project" value="InterPro"/>
</dbReference>
<evidence type="ECO:0000256" key="7">
    <source>
        <dbReference type="ARBA" id="ARBA00022898"/>
    </source>
</evidence>
<evidence type="ECO:0000256" key="4">
    <source>
        <dbReference type="ARBA" id="ARBA00012085"/>
    </source>
</evidence>
<keyword evidence="6" id="KW-0862">Zinc</keyword>
<comment type="caution">
    <text evidence="12">The sequence shown here is derived from an EMBL/GenBank/DDBJ whole genome shotgun (WGS) entry which is preliminary data.</text>
</comment>
<comment type="cofactor">
    <cofactor evidence="1 10">
        <name>pyridoxal 5'-phosphate</name>
        <dbReference type="ChEBI" id="CHEBI:597326"/>
    </cofactor>
</comment>
<dbReference type="InterPro" id="IPR016192">
    <property type="entry name" value="APOBEC/CMP_deaminase_Zn-bd"/>
</dbReference>
<reference evidence="12" key="1">
    <citation type="submission" date="2021-02" db="EMBL/GenBank/DDBJ databases">
        <authorList>
            <person name="Nowell W R."/>
        </authorList>
    </citation>
    <scope>NUCLEOTIDE SEQUENCE</scope>
</reference>
<evidence type="ECO:0000256" key="2">
    <source>
        <dbReference type="ARBA" id="ARBA00005038"/>
    </source>
</evidence>
<dbReference type="InterPro" id="IPR016193">
    <property type="entry name" value="Cytidine_deaminase-like"/>
</dbReference>
<dbReference type="Proteomes" id="UP000663854">
    <property type="component" value="Unassembled WGS sequence"/>
</dbReference>
<dbReference type="InterPro" id="IPR002125">
    <property type="entry name" value="CMP_dCMP_dom"/>
</dbReference>
<dbReference type="GO" id="GO:0004123">
    <property type="term" value="F:cystathionine gamma-lyase activity"/>
    <property type="evidence" value="ECO:0007669"/>
    <property type="project" value="TreeGrafter"/>
</dbReference>
<dbReference type="PROSITE" id="PS00903">
    <property type="entry name" value="CYT_DCMP_DEAMINASES_1"/>
    <property type="match status" value="1"/>
</dbReference>
<dbReference type="PANTHER" id="PTHR11808:SF15">
    <property type="entry name" value="CYSTATHIONINE GAMMA-LYASE"/>
    <property type="match status" value="1"/>
</dbReference>
<dbReference type="EMBL" id="CAJNOL010006686">
    <property type="protein sequence ID" value="CAF1620685.1"/>
    <property type="molecule type" value="Genomic_DNA"/>
</dbReference>
<feature type="domain" description="CMP/dCMP-type deaminase" evidence="11">
    <location>
        <begin position="387"/>
        <end position="509"/>
    </location>
</feature>
<keyword evidence="7 10" id="KW-0663">Pyridoxal phosphate</keyword>
<dbReference type="GO" id="GO:0019343">
    <property type="term" value="P:cysteine biosynthetic process via cystathionine"/>
    <property type="evidence" value="ECO:0007669"/>
    <property type="project" value="TreeGrafter"/>
</dbReference>
<organism evidence="12 14">
    <name type="scientific">Rotaria sordida</name>
    <dbReference type="NCBI Taxonomy" id="392033"/>
    <lineage>
        <taxon>Eukaryota</taxon>
        <taxon>Metazoa</taxon>
        <taxon>Spiralia</taxon>
        <taxon>Gnathifera</taxon>
        <taxon>Rotifera</taxon>
        <taxon>Eurotatoria</taxon>
        <taxon>Bdelloidea</taxon>
        <taxon>Philodinida</taxon>
        <taxon>Philodinidae</taxon>
        <taxon>Rotaria</taxon>
    </lineage>
</organism>
<evidence type="ECO:0000256" key="8">
    <source>
        <dbReference type="ARBA" id="ARBA00023192"/>
    </source>
</evidence>
<dbReference type="SUPFAM" id="SSF53383">
    <property type="entry name" value="PLP-dependent transferases"/>
    <property type="match status" value="1"/>
</dbReference>
<evidence type="ECO:0000313" key="14">
    <source>
        <dbReference type="Proteomes" id="UP000663854"/>
    </source>
</evidence>
<protein>
    <recommendedName>
        <fullName evidence="4">cystathionine gamma-lyase</fullName>
        <ecNumber evidence="4">4.4.1.1</ecNumber>
    </recommendedName>
    <alternativeName>
        <fullName evidence="9">Gamma-cystathionase</fullName>
    </alternativeName>
</protein>
<keyword evidence="15" id="KW-1185">Reference proteome</keyword>
<dbReference type="UniPathway" id="UPA00136">
    <property type="reaction ID" value="UER00202"/>
</dbReference>
<name>A0A814IC60_9BILA</name>
<dbReference type="SUPFAM" id="SSF53927">
    <property type="entry name" value="Cytidine deaminase-like"/>
    <property type="match status" value="1"/>
</dbReference>
<dbReference type="Gene3D" id="3.90.1150.10">
    <property type="entry name" value="Aspartate Aminotransferase, domain 1"/>
    <property type="match status" value="1"/>
</dbReference>
<evidence type="ECO:0000259" key="11">
    <source>
        <dbReference type="PROSITE" id="PS51747"/>
    </source>
</evidence>
<dbReference type="CDD" id="cd01283">
    <property type="entry name" value="cytidine_deaminase"/>
    <property type="match status" value="1"/>
</dbReference>
<dbReference type="InterPro" id="IPR000277">
    <property type="entry name" value="Cys/Met-Metab_PyrdxlP-dep_enz"/>
</dbReference>
<evidence type="ECO:0000256" key="6">
    <source>
        <dbReference type="ARBA" id="ARBA00022833"/>
    </source>
</evidence>
<accession>A0A814IC60</accession>
<dbReference type="InterPro" id="IPR015421">
    <property type="entry name" value="PyrdxlP-dep_Trfase_major"/>
</dbReference>
<dbReference type="PANTHER" id="PTHR11808">
    <property type="entry name" value="TRANS-SULFURATION ENZYME FAMILY MEMBER"/>
    <property type="match status" value="1"/>
</dbReference>
<dbReference type="GO" id="GO:0016787">
    <property type="term" value="F:hydrolase activity"/>
    <property type="evidence" value="ECO:0007669"/>
    <property type="project" value="InterPro"/>
</dbReference>
<dbReference type="EC" id="4.4.1.1" evidence="4"/>
<evidence type="ECO:0000313" key="12">
    <source>
        <dbReference type="EMBL" id="CAF1021937.1"/>
    </source>
</evidence>
<comment type="pathway">
    <text evidence="2">Amino-acid biosynthesis; L-cysteine biosynthesis; L-cysteine from L-homocysteine and L-serine: step 2/2.</text>
</comment>
<dbReference type="InterPro" id="IPR015422">
    <property type="entry name" value="PyrdxlP-dep_Trfase_small"/>
</dbReference>
<dbReference type="GO" id="GO:0008270">
    <property type="term" value="F:zinc ion binding"/>
    <property type="evidence" value="ECO:0007669"/>
    <property type="project" value="InterPro"/>
</dbReference>
<comment type="similarity">
    <text evidence="3 10">Belongs to the trans-sulfuration enzymes family.</text>
</comment>
<keyword evidence="8" id="KW-0028">Amino-acid biosynthesis</keyword>
<dbReference type="AlphaFoldDB" id="A0A814IC60"/>
<dbReference type="InterPro" id="IPR015424">
    <property type="entry name" value="PyrdxlP-dep_Trfase"/>
</dbReference>
<evidence type="ECO:0000256" key="9">
    <source>
        <dbReference type="ARBA" id="ARBA00029853"/>
    </source>
</evidence>
<evidence type="ECO:0000313" key="15">
    <source>
        <dbReference type="Proteomes" id="UP000663870"/>
    </source>
</evidence>
<gene>
    <name evidence="13" type="ORF">JXQ802_LOCUS50552</name>
    <name evidence="12" type="ORF">PYM288_LOCUS15670</name>
</gene>
<dbReference type="Pfam" id="PF01053">
    <property type="entry name" value="Cys_Met_Meta_PP"/>
    <property type="match status" value="1"/>
</dbReference>
<dbReference type="Gene3D" id="3.40.640.10">
    <property type="entry name" value="Type I PLP-dependent aspartate aminotransferase-like (Major domain)"/>
    <property type="match status" value="1"/>
</dbReference>
<dbReference type="GO" id="GO:0019346">
    <property type="term" value="P:transsulfuration"/>
    <property type="evidence" value="ECO:0007669"/>
    <property type="project" value="InterPro"/>
</dbReference>
<evidence type="ECO:0000313" key="13">
    <source>
        <dbReference type="EMBL" id="CAF1620685.1"/>
    </source>
</evidence>
<evidence type="ECO:0000256" key="10">
    <source>
        <dbReference type="RuleBase" id="RU362118"/>
    </source>
</evidence>
<dbReference type="Gene3D" id="3.40.140.10">
    <property type="entry name" value="Cytidine Deaminase, domain 2"/>
    <property type="match status" value="1"/>
</dbReference>
<keyword evidence="5" id="KW-0479">Metal-binding</keyword>